<evidence type="ECO:0000313" key="2">
    <source>
        <dbReference type="Proteomes" id="UP000326852"/>
    </source>
</evidence>
<comment type="caution">
    <text evidence="1">The sequence shown here is derived from an EMBL/GenBank/DDBJ whole genome shotgun (WGS) entry which is preliminary data.</text>
</comment>
<accession>A0A5N6MFB6</accession>
<reference evidence="1 2" key="1">
    <citation type="submission" date="2019-08" db="EMBL/GenBank/DDBJ databases">
        <title>Arthrobacter sp. nov., isolated from plateau pika and Tibetan wild ass.</title>
        <authorList>
            <person name="Ge Y."/>
        </authorList>
    </citation>
    <scope>NUCLEOTIDE SEQUENCE [LARGE SCALE GENOMIC DNA]</scope>
    <source>
        <strain evidence="1 2">785</strain>
    </source>
</reference>
<name>A0A5N6MFB6_9MICC</name>
<dbReference type="AlphaFoldDB" id="A0A5N6MFB6"/>
<organism evidence="1 2">
    <name type="scientific">Arthrobacter yangruifuii</name>
    <dbReference type="NCBI Taxonomy" id="2606616"/>
    <lineage>
        <taxon>Bacteria</taxon>
        <taxon>Bacillati</taxon>
        <taxon>Actinomycetota</taxon>
        <taxon>Actinomycetes</taxon>
        <taxon>Micrococcales</taxon>
        <taxon>Micrococcaceae</taxon>
        <taxon>Arthrobacter</taxon>
    </lineage>
</organism>
<protein>
    <submittedName>
        <fullName evidence="1">Uncharacterized protein</fullName>
    </submittedName>
</protein>
<dbReference type="RefSeq" id="WP_152272670.1">
    <property type="nucleotide sequence ID" value="NZ_VTFX01000005.1"/>
</dbReference>
<dbReference type="EMBL" id="VTFX01000005">
    <property type="protein sequence ID" value="KAD3514994.1"/>
    <property type="molecule type" value="Genomic_DNA"/>
</dbReference>
<sequence>MELPRPRGLHNLGLGGSALVDPFTAQVVHPLPDALHPDSATHRLIGERFAKYAFAGEGPFAQRG</sequence>
<keyword evidence="2" id="KW-1185">Reference proteome</keyword>
<proteinExistence type="predicted"/>
<gene>
    <name evidence="1" type="ORF">GD627_11825</name>
</gene>
<evidence type="ECO:0000313" key="1">
    <source>
        <dbReference type="EMBL" id="KAD3514994.1"/>
    </source>
</evidence>
<dbReference type="Proteomes" id="UP000326852">
    <property type="component" value="Unassembled WGS sequence"/>
</dbReference>